<evidence type="ECO:0000313" key="15">
    <source>
        <dbReference type="Proteomes" id="UP000321595"/>
    </source>
</evidence>
<dbReference type="OrthoDB" id="9773982at2"/>
<dbReference type="GO" id="GO:0042802">
    <property type="term" value="F:identical protein binding"/>
    <property type="evidence" value="ECO:0007669"/>
    <property type="project" value="UniProtKB-ARBA"/>
</dbReference>
<reference evidence="14 15" key="1">
    <citation type="submission" date="2019-08" db="EMBL/GenBank/DDBJ databases">
        <authorList>
            <person name="Liang Q."/>
        </authorList>
    </citation>
    <scope>NUCLEOTIDE SEQUENCE [LARGE SCALE GENOMIC DNA]</scope>
    <source>
        <strain evidence="14 15">V1718</strain>
    </source>
</reference>
<keyword evidence="9" id="KW-0413">Isomerase</keyword>
<comment type="similarity">
    <text evidence="1 12">Belongs to the helicase family. DnaB subfamily.</text>
</comment>
<name>A0A5B8XTH0_9DELT</name>
<dbReference type="GO" id="GO:0005524">
    <property type="term" value="F:ATP binding"/>
    <property type="evidence" value="ECO:0007669"/>
    <property type="project" value="UniProtKB-UniRule"/>
</dbReference>
<comment type="function">
    <text evidence="12">The main replicative DNA helicase, it participates in initiation and elongation during chromosome replication. Travels ahead of the DNA replisome, separating dsDNA into templates for DNA synthesis. A processive ATP-dependent 5'-3' DNA helicase it has DNA-dependent ATPase activity.</text>
</comment>
<dbReference type="GO" id="GO:0006269">
    <property type="term" value="P:DNA replication, synthesis of primer"/>
    <property type="evidence" value="ECO:0007669"/>
    <property type="project" value="UniProtKB-UniRule"/>
</dbReference>
<dbReference type="GO" id="GO:0005829">
    <property type="term" value="C:cytosol"/>
    <property type="evidence" value="ECO:0007669"/>
    <property type="project" value="TreeGrafter"/>
</dbReference>
<gene>
    <name evidence="14" type="primary">dnaB</name>
    <name evidence="14" type="ORF">FRD01_13290</name>
</gene>
<sequence length="445" mass="49897">MPSKEGIRVPPHNDDAERSLLGSIMIDPQTVDEISGQVDAQDFYREAHRHIYRAMVNLHQRGEAIDLITLADYLKTSEQLEAVGGPNYLVRLSSEVPSAANVGHYGMIVRRKAALRNFIGTANSLVEECYGDVNDVDSFMDDAERRLFEITQKGQARGYSSLKEVVGEAFRQIEALFHKNEHITGVPSGFVDLDEITAGWQRSDLIIVAARPAMGKTSFTLNMLTHAALVRKTPAMFFSLEMSNTQLAIRMLCSEGRIDQSKLRRGNMTEQEWSRLLRATGDLSAAKIFLDDTPSISIMDFRSKCRRAKAEHDIGIIFVDYLQLMRGTSQSKGSREQEISEISRNLKAVAKELDVPIIALAQLNRGVEQRADKRPMVSDLRESGAIEQDADIIMFIYRDEVYHPETEKQGIAEIIIGKHRNGALATVDLRFFGAHTRFENLAPEA</sequence>
<dbReference type="CDD" id="cd00984">
    <property type="entry name" value="DnaB_C"/>
    <property type="match status" value="1"/>
</dbReference>
<dbReference type="InterPro" id="IPR007694">
    <property type="entry name" value="DNA_helicase_DnaB-like_C"/>
</dbReference>
<dbReference type="EMBL" id="CP042467">
    <property type="protein sequence ID" value="QED28188.1"/>
    <property type="molecule type" value="Genomic_DNA"/>
</dbReference>
<evidence type="ECO:0000256" key="9">
    <source>
        <dbReference type="ARBA" id="ARBA00023235"/>
    </source>
</evidence>
<feature type="domain" description="SF4 helicase" evidence="13">
    <location>
        <begin position="179"/>
        <end position="445"/>
    </location>
</feature>
<evidence type="ECO:0000256" key="6">
    <source>
        <dbReference type="ARBA" id="ARBA00022806"/>
    </source>
</evidence>
<dbReference type="GO" id="GO:1990077">
    <property type="term" value="C:primosome complex"/>
    <property type="evidence" value="ECO:0007669"/>
    <property type="project" value="UniProtKB-UniRule"/>
</dbReference>
<keyword evidence="15" id="KW-1185">Reference proteome</keyword>
<dbReference type="GO" id="GO:0016887">
    <property type="term" value="F:ATP hydrolysis activity"/>
    <property type="evidence" value="ECO:0007669"/>
    <property type="project" value="RHEA"/>
</dbReference>
<dbReference type="Gene3D" id="1.10.860.10">
    <property type="entry name" value="DNAb Helicase, Chain A"/>
    <property type="match status" value="1"/>
</dbReference>
<keyword evidence="8 12" id="KW-0238">DNA-binding</keyword>
<dbReference type="Proteomes" id="UP000321595">
    <property type="component" value="Chromosome"/>
</dbReference>
<dbReference type="SUPFAM" id="SSF48024">
    <property type="entry name" value="N-terminal domain of DnaB helicase"/>
    <property type="match status" value="1"/>
</dbReference>
<keyword evidence="2 12" id="KW-0639">Primosome</keyword>
<dbReference type="Pfam" id="PF03796">
    <property type="entry name" value="DnaB_C"/>
    <property type="match status" value="1"/>
</dbReference>
<dbReference type="GO" id="GO:0043139">
    <property type="term" value="F:5'-3' DNA helicase activity"/>
    <property type="evidence" value="ECO:0007669"/>
    <property type="project" value="UniProtKB-EC"/>
</dbReference>
<dbReference type="GO" id="GO:0003677">
    <property type="term" value="F:DNA binding"/>
    <property type="evidence" value="ECO:0007669"/>
    <property type="project" value="UniProtKB-UniRule"/>
</dbReference>
<dbReference type="NCBIfam" id="TIGR00665">
    <property type="entry name" value="DnaB"/>
    <property type="match status" value="1"/>
</dbReference>
<dbReference type="PROSITE" id="PS51199">
    <property type="entry name" value="SF4_HELICASE"/>
    <property type="match status" value="1"/>
</dbReference>
<keyword evidence="4 12" id="KW-0547">Nucleotide-binding</keyword>
<dbReference type="InterPro" id="IPR016136">
    <property type="entry name" value="DNA_helicase_N/primase_C"/>
</dbReference>
<evidence type="ECO:0000256" key="12">
    <source>
        <dbReference type="RuleBase" id="RU362085"/>
    </source>
</evidence>
<evidence type="ECO:0000313" key="14">
    <source>
        <dbReference type="EMBL" id="QED28188.1"/>
    </source>
</evidence>
<dbReference type="EC" id="5.6.2.3" evidence="11 12"/>
<evidence type="ECO:0000256" key="11">
    <source>
        <dbReference type="NCBIfam" id="TIGR00665"/>
    </source>
</evidence>
<evidence type="ECO:0000256" key="5">
    <source>
        <dbReference type="ARBA" id="ARBA00022801"/>
    </source>
</evidence>
<dbReference type="Gene3D" id="3.40.50.300">
    <property type="entry name" value="P-loop containing nucleotide triphosphate hydrolases"/>
    <property type="match status" value="1"/>
</dbReference>
<dbReference type="PANTHER" id="PTHR30153:SF2">
    <property type="entry name" value="REPLICATIVE DNA HELICASE"/>
    <property type="match status" value="1"/>
</dbReference>
<dbReference type="SUPFAM" id="SSF52540">
    <property type="entry name" value="P-loop containing nucleoside triphosphate hydrolases"/>
    <property type="match status" value="1"/>
</dbReference>
<keyword evidence="7 12" id="KW-0067">ATP-binding</keyword>
<evidence type="ECO:0000256" key="10">
    <source>
        <dbReference type="ARBA" id="ARBA00048954"/>
    </source>
</evidence>
<dbReference type="Pfam" id="PF00772">
    <property type="entry name" value="DnaB"/>
    <property type="match status" value="1"/>
</dbReference>
<keyword evidence="5 12" id="KW-0378">Hydrolase</keyword>
<organism evidence="14 15">
    <name type="scientific">Microvenator marinus</name>
    <dbReference type="NCBI Taxonomy" id="2600177"/>
    <lineage>
        <taxon>Bacteria</taxon>
        <taxon>Deltaproteobacteria</taxon>
        <taxon>Bradymonadales</taxon>
        <taxon>Microvenatoraceae</taxon>
        <taxon>Microvenator</taxon>
    </lineage>
</organism>
<dbReference type="RefSeq" id="WP_146960391.1">
    <property type="nucleotide sequence ID" value="NZ_CP042467.1"/>
</dbReference>
<evidence type="ECO:0000259" key="13">
    <source>
        <dbReference type="PROSITE" id="PS51199"/>
    </source>
</evidence>
<dbReference type="FunFam" id="3.40.50.300:FF:000076">
    <property type="entry name" value="Replicative DNA helicase"/>
    <property type="match status" value="1"/>
</dbReference>
<keyword evidence="3 12" id="KW-0235">DNA replication</keyword>
<evidence type="ECO:0000256" key="2">
    <source>
        <dbReference type="ARBA" id="ARBA00022515"/>
    </source>
</evidence>
<evidence type="ECO:0000256" key="7">
    <source>
        <dbReference type="ARBA" id="ARBA00022840"/>
    </source>
</evidence>
<evidence type="ECO:0000256" key="3">
    <source>
        <dbReference type="ARBA" id="ARBA00022705"/>
    </source>
</evidence>
<keyword evidence="6 12" id="KW-0347">Helicase</keyword>
<protein>
    <recommendedName>
        <fullName evidence="11 12">Replicative DNA helicase</fullName>
        <ecNumber evidence="11 12">5.6.2.3</ecNumber>
    </recommendedName>
</protein>
<dbReference type="PANTHER" id="PTHR30153">
    <property type="entry name" value="REPLICATIVE DNA HELICASE DNAB"/>
    <property type="match status" value="1"/>
</dbReference>
<comment type="catalytic activity">
    <reaction evidence="10 12">
        <text>ATP + H2O = ADP + phosphate + H(+)</text>
        <dbReference type="Rhea" id="RHEA:13065"/>
        <dbReference type="ChEBI" id="CHEBI:15377"/>
        <dbReference type="ChEBI" id="CHEBI:15378"/>
        <dbReference type="ChEBI" id="CHEBI:30616"/>
        <dbReference type="ChEBI" id="CHEBI:43474"/>
        <dbReference type="ChEBI" id="CHEBI:456216"/>
        <dbReference type="EC" id="5.6.2.3"/>
    </reaction>
</comment>
<accession>A0A5B8XTH0</accession>
<dbReference type="InterPro" id="IPR007693">
    <property type="entry name" value="DNA_helicase_DnaB-like_N"/>
</dbReference>
<dbReference type="KEGG" id="bbae:FRD01_13290"/>
<evidence type="ECO:0000256" key="1">
    <source>
        <dbReference type="ARBA" id="ARBA00008428"/>
    </source>
</evidence>
<evidence type="ECO:0000256" key="4">
    <source>
        <dbReference type="ARBA" id="ARBA00022741"/>
    </source>
</evidence>
<dbReference type="NCBIfam" id="NF004384">
    <property type="entry name" value="PRK05748.1"/>
    <property type="match status" value="1"/>
</dbReference>
<dbReference type="AlphaFoldDB" id="A0A5B8XTH0"/>
<evidence type="ECO:0000256" key="8">
    <source>
        <dbReference type="ARBA" id="ARBA00023125"/>
    </source>
</evidence>
<dbReference type="InterPro" id="IPR036185">
    <property type="entry name" value="DNA_heli_DnaB-like_N_sf"/>
</dbReference>
<dbReference type="InterPro" id="IPR007692">
    <property type="entry name" value="DNA_helicase_DnaB"/>
</dbReference>
<dbReference type="InterPro" id="IPR027417">
    <property type="entry name" value="P-loop_NTPase"/>
</dbReference>
<proteinExistence type="inferred from homology"/>
<dbReference type="FunFam" id="1.10.860.10:FF:000001">
    <property type="entry name" value="Replicative DNA helicase"/>
    <property type="match status" value="1"/>
</dbReference>